<name>A0A5B2W4K8_9PSEU</name>
<keyword evidence="1" id="KW-0812">Transmembrane</keyword>
<gene>
    <name evidence="2" type="ORF">F0L68_40845</name>
</gene>
<comment type="caution">
    <text evidence="2">The sequence shown here is derived from an EMBL/GenBank/DDBJ whole genome shotgun (WGS) entry which is preliminary data.</text>
</comment>
<dbReference type="AlphaFoldDB" id="A0A5B2W4K8"/>
<evidence type="ECO:0000313" key="3">
    <source>
        <dbReference type="Proteomes" id="UP000323454"/>
    </source>
</evidence>
<evidence type="ECO:0000313" key="2">
    <source>
        <dbReference type="EMBL" id="KAA2246074.1"/>
    </source>
</evidence>
<dbReference type="Proteomes" id="UP000323454">
    <property type="component" value="Unassembled WGS sequence"/>
</dbReference>
<keyword evidence="1" id="KW-0472">Membrane</keyword>
<sequence length="73" mass="7401">MHINWTGLGEVFLVALGAVLAVMVLFAVGLRGVSQRLTARERGASGATGLTAAVLCFAACAAIVGYGIHMIVG</sequence>
<proteinExistence type="predicted"/>
<protein>
    <submittedName>
        <fullName evidence="2">Uncharacterized protein</fullName>
    </submittedName>
</protein>
<feature type="transmembrane region" description="Helical" evidence="1">
    <location>
        <begin position="50"/>
        <end position="72"/>
    </location>
</feature>
<organism evidence="2 3">
    <name type="scientific">Solihabitans fulvus</name>
    <dbReference type="NCBI Taxonomy" id="1892852"/>
    <lineage>
        <taxon>Bacteria</taxon>
        <taxon>Bacillati</taxon>
        <taxon>Actinomycetota</taxon>
        <taxon>Actinomycetes</taxon>
        <taxon>Pseudonocardiales</taxon>
        <taxon>Pseudonocardiaceae</taxon>
        <taxon>Solihabitans</taxon>
    </lineage>
</organism>
<reference evidence="2 3" key="1">
    <citation type="submission" date="2019-09" db="EMBL/GenBank/DDBJ databases">
        <title>Goodfellowia gen. nov., a new genus of the Pseudonocardineae related to Actinoalloteichus, containing Goodfellowia coeruleoviolacea gen. nov., comb. nov. gen. nov., comb. nov.</title>
        <authorList>
            <person name="Labeda D."/>
        </authorList>
    </citation>
    <scope>NUCLEOTIDE SEQUENCE [LARGE SCALE GENOMIC DNA]</scope>
    <source>
        <strain evidence="2 3">AN110305</strain>
    </source>
</reference>
<feature type="transmembrane region" description="Helical" evidence="1">
    <location>
        <begin position="12"/>
        <end position="30"/>
    </location>
</feature>
<dbReference type="RefSeq" id="WP_149855291.1">
    <property type="nucleotide sequence ID" value="NZ_VUOB01000147.1"/>
</dbReference>
<accession>A0A5B2W4K8</accession>
<evidence type="ECO:0000256" key="1">
    <source>
        <dbReference type="SAM" id="Phobius"/>
    </source>
</evidence>
<keyword evidence="1" id="KW-1133">Transmembrane helix</keyword>
<dbReference type="EMBL" id="VUOB01000147">
    <property type="protein sequence ID" value="KAA2246074.1"/>
    <property type="molecule type" value="Genomic_DNA"/>
</dbReference>
<reference evidence="2 3" key="2">
    <citation type="submission" date="2019-09" db="EMBL/GenBank/DDBJ databases">
        <authorList>
            <person name="Jin C."/>
        </authorList>
    </citation>
    <scope>NUCLEOTIDE SEQUENCE [LARGE SCALE GENOMIC DNA]</scope>
    <source>
        <strain evidence="2 3">AN110305</strain>
    </source>
</reference>
<keyword evidence="3" id="KW-1185">Reference proteome</keyword>